<feature type="compositionally biased region" description="Basic and acidic residues" evidence="1">
    <location>
        <begin position="63"/>
        <end position="75"/>
    </location>
</feature>
<accession>A0ABY7E405</accession>
<evidence type="ECO:0000256" key="1">
    <source>
        <dbReference type="SAM" id="MobiDB-lite"/>
    </source>
</evidence>
<feature type="compositionally biased region" description="Basic and acidic residues" evidence="1">
    <location>
        <begin position="145"/>
        <end position="154"/>
    </location>
</feature>
<organism evidence="2 3">
    <name type="scientific">Mya arenaria</name>
    <name type="common">Soft-shell clam</name>
    <dbReference type="NCBI Taxonomy" id="6604"/>
    <lineage>
        <taxon>Eukaryota</taxon>
        <taxon>Metazoa</taxon>
        <taxon>Spiralia</taxon>
        <taxon>Lophotrochozoa</taxon>
        <taxon>Mollusca</taxon>
        <taxon>Bivalvia</taxon>
        <taxon>Autobranchia</taxon>
        <taxon>Heteroconchia</taxon>
        <taxon>Euheterodonta</taxon>
        <taxon>Imparidentia</taxon>
        <taxon>Neoheterodontei</taxon>
        <taxon>Myida</taxon>
        <taxon>Myoidea</taxon>
        <taxon>Myidae</taxon>
        <taxon>Mya</taxon>
    </lineage>
</organism>
<dbReference type="PANTHER" id="PTHR21844">
    <property type="entry name" value="AKT1 SUBSTRATE 1 PROTEIN"/>
    <property type="match status" value="1"/>
</dbReference>
<reference evidence="2" key="1">
    <citation type="submission" date="2022-11" db="EMBL/GenBank/DDBJ databases">
        <title>Centuries of genome instability and evolution in soft-shell clam transmissible cancer (bioRxiv).</title>
        <authorList>
            <person name="Hart S.F.M."/>
            <person name="Yonemitsu M.A."/>
            <person name="Giersch R.M."/>
            <person name="Beal B.F."/>
            <person name="Arriagada G."/>
            <person name="Davis B.W."/>
            <person name="Ostrander E.A."/>
            <person name="Goff S.P."/>
            <person name="Metzger M.J."/>
        </authorList>
    </citation>
    <scope>NUCLEOTIDE SEQUENCE</scope>
    <source>
        <strain evidence="2">MELC-2E11</strain>
        <tissue evidence="2">Siphon/mantle</tissue>
    </source>
</reference>
<feature type="region of interest" description="Disordered" evidence="1">
    <location>
        <begin position="53"/>
        <end position="129"/>
    </location>
</feature>
<evidence type="ECO:0000313" key="2">
    <source>
        <dbReference type="EMBL" id="WAR03533.1"/>
    </source>
</evidence>
<dbReference type="InterPro" id="IPR026682">
    <property type="entry name" value="AKT1S1"/>
</dbReference>
<keyword evidence="3" id="KW-1185">Reference proteome</keyword>
<dbReference type="EMBL" id="CP111015">
    <property type="protein sequence ID" value="WAR03533.1"/>
    <property type="molecule type" value="Genomic_DNA"/>
</dbReference>
<name>A0ABY7E405_MYAAR</name>
<dbReference type="PANTHER" id="PTHR21844:SF2">
    <property type="entry name" value="PROLINE-RICH AKT1 SUBSTRATE 1"/>
    <property type="match status" value="1"/>
</dbReference>
<feature type="region of interest" description="Disordered" evidence="1">
    <location>
        <begin position="145"/>
        <end position="164"/>
    </location>
</feature>
<evidence type="ECO:0000313" key="3">
    <source>
        <dbReference type="Proteomes" id="UP001164746"/>
    </source>
</evidence>
<dbReference type="Proteomes" id="UP001164746">
    <property type="component" value="Chromosome 4"/>
</dbReference>
<gene>
    <name evidence="2" type="ORF">MAR_010091</name>
</gene>
<protein>
    <submittedName>
        <fullName evidence="2">AKTS1-like protein</fullName>
    </submittedName>
</protein>
<proteinExistence type="predicted"/>
<dbReference type="Pfam" id="PF15798">
    <property type="entry name" value="PRAS"/>
    <property type="match status" value="1"/>
</dbReference>
<sequence length="164" mass="19035">MENRIRQHEESQREEFQDLQTKLKEEKKRMISLLINSAQFDTVEEKSPRAMFGFDGLENTDETFYRDSSSESDRDGADDEVMEQRMSVRRKPNLTYSSSVPISMPAWNNPSRPDPLEEEEDLTPSDPSQIAASMQALAQSITDDHRYIFGDRPRPRLNTGDFNR</sequence>
<feature type="compositionally biased region" description="Polar residues" evidence="1">
    <location>
        <begin position="94"/>
        <end position="109"/>
    </location>
</feature>